<dbReference type="Proteomes" id="UP000184290">
    <property type="component" value="Unassembled WGS sequence"/>
</dbReference>
<comment type="caution">
    <text evidence="2">The sequence shown here is derived from an EMBL/GenBank/DDBJ whole genome shotgun (WGS) entry which is preliminary data.</text>
</comment>
<dbReference type="RefSeq" id="WP_060604991.1">
    <property type="nucleotide sequence ID" value="NZ_FQZC01000002.1"/>
</dbReference>
<dbReference type="InterPro" id="IPR009506">
    <property type="entry name" value="YjiS-like"/>
</dbReference>
<organism evidence="2 3">
    <name type="scientific">Aureimonas altamirensis DSM 21988</name>
    <dbReference type="NCBI Taxonomy" id="1121026"/>
    <lineage>
        <taxon>Bacteria</taxon>
        <taxon>Pseudomonadati</taxon>
        <taxon>Pseudomonadota</taxon>
        <taxon>Alphaproteobacteria</taxon>
        <taxon>Hyphomicrobiales</taxon>
        <taxon>Aurantimonadaceae</taxon>
        <taxon>Aureimonas</taxon>
    </lineage>
</organism>
<protein>
    <submittedName>
        <fullName evidence="2">Uncharacterized conserved protein YjiS, DUF1127 family</fullName>
    </submittedName>
</protein>
<evidence type="ECO:0000313" key="2">
    <source>
        <dbReference type="EMBL" id="SHJ06325.1"/>
    </source>
</evidence>
<dbReference type="Pfam" id="PF06568">
    <property type="entry name" value="YjiS-like"/>
    <property type="match status" value="1"/>
</dbReference>
<dbReference type="EMBL" id="FQZC01000002">
    <property type="protein sequence ID" value="SHJ06325.1"/>
    <property type="molecule type" value="Genomic_DNA"/>
</dbReference>
<keyword evidence="3" id="KW-1185">Reference proteome</keyword>
<feature type="domain" description="YjiS-like" evidence="1">
    <location>
        <begin position="29"/>
        <end position="62"/>
    </location>
</feature>
<evidence type="ECO:0000313" key="3">
    <source>
        <dbReference type="Proteomes" id="UP000184290"/>
    </source>
</evidence>
<proteinExistence type="predicted"/>
<evidence type="ECO:0000259" key="1">
    <source>
        <dbReference type="Pfam" id="PF06568"/>
    </source>
</evidence>
<gene>
    <name evidence="2" type="ORF">SAMN02745911_1559</name>
</gene>
<reference evidence="2 3" key="1">
    <citation type="submission" date="2016-11" db="EMBL/GenBank/DDBJ databases">
        <authorList>
            <person name="Varghese N."/>
            <person name="Submissions S."/>
        </authorList>
    </citation>
    <scope>NUCLEOTIDE SEQUENCE [LARGE SCALE GENOMIC DNA]</scope>
    <source>
        <strain evidence="2 3">DSM 21988</strain>
    </source>
</reference>
<sequence>MTDASIFLRNALPLRQPLSLHAAARRFARCIHRWIERSRQRSALSELSDAHLLDLGLSRADVARECAKPFWR</sequence>
<accession>A0ABY1IEM8</accession>
<name>A0ABY1IEM8_9HYPH</name>